<evidence type="ECO:0000313" key="2">
    <source>
        <dbReference type="EMBL" id="PAV10241.1"/>
    </source>
</evidence>
<dbReference type="EMBL" id="LMVO01000001">
    <property type="protein sequence ID" value="PAV10241.1"/>
    <property type="molecule type" value="Genomic_DNA"/>
</dbReference>
<dbReference type="Gene3D" id="3.40.50.1980">
    <property type="entry name" value="Nitrogenase molybdenum iron protein domain"/>
    <property type="match status" value="1"/>
</dbReference>
<name>A0AAX0Q9S6_9EURY</name>
<dbReference type="AlphaFoldDB" id="A0AAX0Q9S6"/>
<dbReference type="PROSITE" id="PS51257">
    <property type="entry name" value="PROKAR_LIPOPROTEIN"/>
    <property type="match status" value="1"/>
</dbReference>
<proteinExistence type="predicted"/>
<dbReference type="InterPro" id="IPR000510">
    <property type="entry name" value="Nase/OxRdtase_comp1"/>
</dbReference>
<dbReference type="InterPro" id="IPR049939">
    <property type="entry name" value="NifE-like"/>
</dbReference>
<comment type="caution">
    <text evidence="2">The sequence shown here is derived from an EMBL/GenBank/DDBJ whole genome shotgun (WGS) entry which is preliminary data.</text>
</comment>
<evidence type="ECO:0000313" key="3">
    <source>
        <dbReference type="Proteomes" id="UP000243820"/>
    </source>
</evidence>
<protein>
    <recommendedName>
        <fullName evidence="1">Nitrogenase/oxidoreductase component 1 domain-containing protein</fullName>
    </recommendedName>
</protein>
<feature type="domain" description="Nitrogenase/oxidoreductase component 1" evidence="1">
    <location>
        <begin position="13"/>
        <end position="367"/>
    </location>
</feature>
<gene>
    <name evidence="2" type="ORF">ASJ83_07250</name>
</gene>
<evidence type="ECO:0000259" key="1">
    <source>
        <dbReference type="Pfam" id="PF00148"/>
    </source>
</evidence>
<dbReference type="PANTHER" id="PTHR42956:SF1">
    <property type="entry name" value="NITROGENASE IRON-MOLYBDENUM COFACTOR BIOSYNTHESIS PROTEIN NIFE"/>
    <property type="match status" value="1"/>
</dbReference>
<dbReference type="Proteomes" id="UP000243820">
    <property type="component" value="Unassembled WGS sequence"/>
</dbReference>
<keyword evidence="3" id="KW-1185">Reference proteome</keyword>
<dbReference type="GO" id="GO:0016491">
    <property type="term" value="F:oxidoreductase activity"/>
    <property type="evidence" value="ECO:0007669"/>
    <property type="project" value="InterPro"/>
</dbReference>
<reference evidence="2 3" key="1">
    <citation type="journal article" date="2017" name="BMC Genomics">
        <title>Genomic analysis of methanogenic archaea reveals a shift towards energy conservation.</title>
        <authorList>
            <person name="Gilmore S.P."/>
            <person name="Henske J.K."/>
            <person name="Sexton J.A."/>
            <person name="Solomon K.V."/>
            <person name="Seppala S."/>
            <person name="Yoo J.I."/>
            <person name="Huyett L.M."/>
            <person name="Pressman A."/>
            <person name="Cogan J.Z."/>
            <person name="Kivenson V."/>
            <person name="Peng X."/>
            <person name="Tan Y."/>
            <person name="Valentine D.L."/>
            <person name="O'Malley M.A."/>
        </authorList>
    </citation>
    <scope>NUCLEOTIDE SEQUENCE [LARGE SCALE GENOMIC DNA]</scope>
    <source>
        <strain evidence="2 3">XII</strain>
    </source>
</reference>
<dbReference type="PANTHER" id="PTHR42956">
    <property type="entry name" value="NITROGENASE IRON-MOLYBDENUM COFACTOR BIOSYNTHESIS PROTEIN NIFE"/>
    <property type="match status" value="1"/>
</dbReference>
<dbReference type="SUPFAM" id="SSF53807">
    <property type="entry name" value="Helical backbone' metal receptor"/>
    <property type="match status" value="1"/>
</dbReference>
<accession>A0AAX0Q9S6</accession>
<sequence length="376" mass="40581">MDKGLCVNPVWPCAMTGACSVLAGISGLDVLIHGSSGCYYYPRSLLKVPLFCTYLLESEIVFGTTGRLKEVVDGLSSADRPVAVLNTCIPALTGEDLSGALENKNAVLVDAPGFLGNAEEGAKTAYDCLGIKTDSSRNGVNIDGVSLLDLFWRGNLHEAERLLRLMDIPVGVRLAKDRYADLRKGAALHTVSINPSYPSGVGTMLGSFLFTDVKDTCANLAETFPDADIEPVLEEWRRADEQMFYSSDKYLRKYEPPVAAVCAQESYALFAKTMLERYFGAEVPVVLARNRDAAHIPCETDLTKIVREISAACPDLILGSTFEANAYPAASFLGITPPDRSRVSIAARPIAGIEGGIMFLENVLNTLIDAASHTKK</sequence>
<dbReference type="RefSeq" id="WP_095641661.1">
    <property type="nucleotide sequence ID" value="NZ_LMVO01000001.1"/>
</dbReference>
<dbReference type="Pfam" id="PF00148">
    <property type="entry name" value="Oxidored_nitro"/>
    <property type="match status" value="1"/>
</dbReference>
<organism evidence="2 3">
    <name type="scientific">Methanocorpusculum parvum</name>
    <dbReference type="NCBI Taxonomy" id="2193"/>
    <lineage>
        <taxon>Archaea</taxon>
        <taxon>Methanobacteriati</taxon>
        <taxon>Methanobacteriota</taxon>
        <taxon>Stenosarchaea group</taxon>
        <taxon>Methanomicrobia</taxon>
        <taxon>Methanomicrobiales</taxon>
        <taxon>Methanocorpusculaceae</taxon>
        <taxon>Methanocorpusculum</taxon>
    </lineage>
</organism>